<evidence type="ECO:0000256" key="2">
    <source>
        <dbReference type="SAM" id="Phobius"/>
    </source>
</evidence>
<keyword evidence="2" id="KW-1133">Transmembrane helix</keyword>
<dbReference type="AlphaFoldDB" id="A0ABD6PUA4"/>
<reference evidence="5" key="1">
    <citation type="submission" date="2016-08" db="EMBL/GenBank/DDBJ databases">
        <title>Population biology and virulence potential of Burkholderia ubonensis.</title>
        <authorList>
            <person name="Price E.P."/>
            <person name="Currie B.J."/>
            <person name="Wagner D.M."/>
        </authorList>
    </citation>
    <scope>NUCLEOTIDE SEQUENCE [LARGE SCALE GENOMIC DNA]</scope>
    <source>
        <strain evidence="5">MSMB0103</strain>
    </source>
</reference>
<comment type="caution">
    <text evidence="4">The sequence shown here is derived from an EMBL/GenBank/DDBJ whole genome shotgun (WGS) entry which is preliminary data.</text>
</comment>
<dbReference type="SUPFAM" id="SSF103481">
    <property type="entry name" value="Multidrug resistance efflux transporter EmrE"/>
    <property type="match status" value="1"/>
</dbReference>
<feature type="transmembrane region" description="Helical" evidence="2">
    <location>
        <begin position="40"/>
        <end position="58"/>
    </location>
</feature>
<proteinExistence type="predicted"/>
<evidence type="ECO:0000313" key="5">
    <source>
        <dbReference type="Proteomes" id="UP000183667"/>
    </source>
</evidence>
<keyword evidence="2" id="KW-0812">Transmembrane</keyword>
<dbReference type="InterPro" id="IPR000620">
    <property type="entry name" value="EamA_dom"/>
</dbReference>
<feature type="region of interest" description="Disordered" evidence="1">
    <location>
        <begin position="65"/>
        <end position="86"/>
    </location>
</feature>
<gene>
    <name evidence="4" type="ORF">BGV66_31540</name>
</gene>
<feature type="domain" description="EamA" evidence="3">
    <location>
        <begin position="2"/>
        <end position="57"/>
    </location>
</feature>
<accession>A0ABD6PUA4</accession>
<dbReference type="Proteomes" id="UP000183667">
    <property type="component" value="Unassembled WGS sequence"/>
</dbReference>
<protein>
    <recommendedName>
        <fullName evidence="3">EamA domain-containing protein</fullName>
    </recommendedName>
</protein>
<evidence type="ECO:0000259" key="3">
    <source>
        <dbReference type="Pfam" id="PF00892"/>
    </source>
</evidence>
<dbReference type="EMBL" id="MEAU01000078">
    <property type="protein sequence ID" value="OJA37319.1"/>
    <property type="molecule type" value="Genomic_DNA"/>
</dbReference>
<evidence type="ECO:0000256" key="1">
    <source>
        <dbReference type="SAM" id="MobiDB-lite"/>
    </source>
</evidence>
<evidence type="ECO:0000313" key="4">
    <source>
        <dbReference type="EMBL" id="OJA37319.1"/>
    </source>
</evidence>
<organism evidence="4 5">
    <name type="scientific">Burkholderia ubonensis</name>
    <dbReference type="NCBI Taxonomy" id="101571"/>
    <lineage>
        <taxon>Bacteria</taxon>
        <taxon>Pseudomonadati</taxon>
        <taxon>Pseudomonadota</taxon>
        <taxon>Betaproteobacteria</taxon>
        <taxon>Burkholderiales</taxon>
        <taxon>Burkholderiaceae</taxon>
        <taxon>Burkholderia</taxon>
        <taxon>Burkholderia cepacia complex</taxon>
    </lineage>
</organism>
<dbReference type="InterPro" id="IPR037185">
    <property type="entry name" value="EmrE-like"/>
</dbReference>
<dbReference type="Pfam" id="PF00892">
    <property type="entry name" value="EamA"/>
    <property type="match status" value="1"/>
</dbReference>
<feature type="transmembrane region" description="Helical" evidence="2">
    <location>
        <begin position="12"/>
        <end position="34"/>
    </location>
</feature>
<keyword evidence="2" id="KW-0472">Membrane</keyword>
<name>A0ABD6PUA4_9BURK</name>
<sequence length="86" mass="8962">MVWYAALKHLTAMRAAAVQLSVPPIAACGAVLFLAERPTWRLAIASAAILGGIALVLASRAHGKTAPQAQCPPDTRERTPGAAPFM</sequence>